<evidence type="ECO:0000313" key="2">
    <source>
        <dbReference type="EMBL" id="CAF2170436.1"/>
    </source>
</evidence>
<gene>
    <name evidence="1" type="ORF">CJN711_LOCUS37984</name>
    <name evidence="2" type="ORF">MBJ925_LOCUS33787</name>
</gene>
<reference evidence="1" key="1">
    <citation type="submission" date="2021-02" db="EMBL/GenBank/DDBJ databases">
        <authorList>
            <person name="Nowell W R."/>
        </authorList>
    </citation>
    <scope>NUCLEOTIDE SEQUENCE</scope>
</reference>
<comment type="caution">
    <text evidence="1">The sequence shown here is derived from an EMBL/GenBank/DDBJ whole genome shotgun (WGS) entry which is preliminary data.</text>
</comment>
<accession>A0A816CFB3</accession>
<proteinExistence type="predicted"/>
<protein>
    <submittedName>
        <fullName evidence="1">Uncharacterized protein</fullName>
    </submittedName>
</protein>
<name>A0A816CFB3_9BILA</name>
<dbReference type="EMBL" id="CAJNOV010018579">
    <property type="protein sequence ID" value="CAF1621467.1"/>
    <property type="molecule type" value="Genomic_DNA"/>
</dbReference>
<dbReference type="Proteomes" id="UP000663855">
    <property type="component" value="Unassembled WGS sequence"/>
</dbReference>
<dbReference type="EMBL" id="CAJNRE010018593">
    <property type="protein sequence ID" value="CAF2170436.1"/>
    <property type="molecule type" value="Genomic_DNA"/>
</dbReference>
<evidence type="ECO:0000313" key="1">
    <source>
        <dbReference type="EMBL" id="CAF1621467.1"/>
    </source>
</evidence>
<organism evidence="1 3">
    <name type="scientific">Rotaria magnacalcarata</name>
    <dbReference type="NCBI Taxonomy" id="392030"/>
    <lineage>
        <taxon>Eukaryota</taxon>
        <taxon>Metazoa</taxon>
        <taxon>Spiralia</taxon>
        <taxon>Gnathifera</taxon>
        <taxon>Rotifera</taxon>
        <taxon>Eurotatoria</taxon>
        <taxon>Bdelloidea</taxon>
        <taxon>Philodinida</taxon>
        <taxon>Philodinidae</taxon>
        <taxon>Rotaria</taxon>
    </lineage>
</organism>
<dbReference type="AlphaFoldDB" id="A0A816CFB3"/>
<dbReference type="Proteomes" id="UP000663824">
    <property type="component" value="Unassembled WGS sequence"/>
</dbReference>
<evidence type="ECO:0000313" key="3">
    <source>
        <dbReference type="Proteomes" id="UP000663855"/>
    </source>
</evidence>
<sequence>MKGAIIAIRKLIRSSIQYSSQQNSTIHQLIMNSLLNKPSTVTLMAQPFEVIDVTASNIDISEAPEKSYVWPIRNVNVTVQKFCATSPFYILHFEPRDIKKNTIPGIFTRDSNMHTFY</sequence>